<keyword evidence="1" id="KW-1133">Transmembrane helix</keyword>
<keyword evidence="3" id="KW-1185">Reference proteome</keyword>
<name>F2G451_ALTMD</name>
<reference evidence="2 3" key="2">
    <citation type="journal article" date="2015" name="Antonie Van Leeuwenhoek">
        <title>Ecophysiological diversity of a novel member of the genus Alteromonas, and description of Alteromonas mediterranea sp. nov.</title>
        <authorList>
            <person name="Ivanova E.P."/>
            <person name="Lopez-Perez M."/>
            <person name="Zabalos M."/>
            <person name="Nguyen S.H."/>
            <person name="Webb H.K."/>
            <person name="Ryan J."/>
            <person name="Lagutin K."/>
            <person name="Vyssotski M."/>
            <person name="Crawford R.J."/>
            <person name="Rodriguez-Valera F."/>
        </authorList>
    </citation>
    <scope>NUCLEOTIDE SEQUENCE [LARGE SCALE GENOMIC DNA]</scope>
    <source>
        <strain evidence="3">DSM 17117 / CIP 110805 / LMG 28347 / Deep ecotype</strain>
    </source>
</reference>
<gene>
    <name evidence="2" type="ordered locus">MADE_1011000</name>
</gene>
<keyword evidence="1" id="KW-0812">Transmembrane</keyword>
<evidence type="ECO:0000256" key="1">
    <source>
        <dbReference type="SAM" id="Phobius"/>
    </source>
</evidence>
<dbReference type="KEGG" id="amc:MADE_1011000"/>
<proteinExistence type="predicted"/>
<accession>F2G451</accession>
<evidence type="ECO:0000313" key="2">
    <source>
        <dbReference type="EMBL" id="AEA98338.1"/>
    </source>
</evidence>
<keyword evidence="1" id="KW-0472">Membrane</keyword>
<evidence type="ECO:0000313" key="3">
    <source>
        <dbReference type="Proteomes" id="UP000001870"/>
    </source>
</evidence>
<dbReference type="RefSeq" id="WP_012518661.1">
    <property type="nucleotide sequence ID" value="NC_011138.3"/>
</dbReference>
<dbReference type="AlphaFoldDB" id="F2G451"/>
<organism evidence="2 3">
    <name type="scientific">Alteromonas mediterranea (strain DSM 17117 / CIP 110805 / LMG 28347 / Deep ecotype)</name>
    <dbReference type="NCBI Taxonomy" id="1774373"/>
    <lineage>
        <taxon>Bacteria</taxon>
        <taxon>Pseudomonadati</taxon>
        <taxon>Pseudomonadota</taxon>
        <taxon>Gammaproteobacteria</taxon>
        <taxon>Alteromonadales</taxon>
        <taxon>Alteromonadaceae</taxon>
        <taxon>Alteromonas/Salinimonas group</taxon>
        <taxon>Alteromonas</taxon>
    </lineage>
</organism>
<dbReference type="EMBL" id="CP001103">
    <property type="protein sequence ID" value="AEA98338.1"/>
    <property type="molecule type" value="Genomic_DNA"/>
</dbReference>
<feature type="transmembrane region" description="Helical" evidence="1">
    <location>
        <begin position="6"/>
        <end position="30"/>
    </location>
</feature>
<dbReference type="HOGENOM" id="CLU_1821337_0_0_6"/>
<sequence>MKSRILIGISGGIFTIVVFILGFITSIYLMTSTDAASYAKEHVDNGRFMLYALKNIEDGEIEKARTSLRSHVSMKVLLVDSFRLPPTSEREDQLIKDFYMEVADYFNSQGGFNETMKVMENGEWVTKPTPTMEILKGFSTK</sequence>
<reference evidence="2 3" key="1">
    <citation type="journal article" date="2008" name="ISME J.">
        <title>Comparative genomics of two ecotypes of the marine planktonic copiotroph Alteromonas macleodii suggests alternative lifestyles associated with different kinds of particulate organic matter.</title>
        <authorList>
            <person name="Ivars-Martinez E."/>
            <person name="Martin-Cuadrado A.B."/>
            <person name="D'Auria G."/>
            <person name="Mira A."/>
            <person name="Ferriera S."/>
            <person name="Johnson J."/>
            <person name="Friedman R."/>
            <person name="Rodriguez-Valera F."/>
        </authorList>
    </citation>
    <scope>NUCLEOTIDE SEQUENCE [LARGE SCALE GENOMIC DNA]</scope>
    <source>
        <strain evidence="3">DSM 17117 / CIP 110805 / LMG 28347 / Deep ecotype</strain>
    </source>
</reference>
<dbReference type="Proteomes" id="UP000001870">
    <property type="component" value="Chromosome"/>
</dbReference>
<protein>
    <submittedName>
        <fullName evidence="2">Uncharacterized protein</fullName>
    </submittedName>
</protein>